<protein>
    <submittedName>
        <fullName evidence="1">Uncharacterized protein</fullName>
    </submittedName>
</protein>
<organism evidence="1 2">
    <name type="scientific">Danionella cerebrum</name>
    <dbReference type="NCBI Taxonomy" id="2873325"/>
    <lineage>
        <taxon>Eukaryota</taxon>
        <taxon>Metazoa</taxon>
        <taxon>Chordata</taxon>
        <taxon>Craniata</taxon>
        <taxon>Vertebrata</taxon>
        <taxon>Euteleostomi</taxon>
        <taxon>Actinopterygii</taxon>
        <taxon>Neopterygii</taxon>
        <taxon>Teleostei</taxon>
        <taxon>Ostariophysi</taxon>
        <taxon>Cypriniformes</taxon>
        <taxon>Danionidae</taxon>
        <taxon>Danioninae</taxon>
        <taxon>Danionella</taxon>
    </lineage>
</organism>
<dbReference type="Proteomes" id="UP000316079">
    <property type="component" value="Unassembled WGS sequence"/>
</dbReference>
<keyword evidence="2" id="KW-1185">Reference proteome</keyword>
<dbReference type="OrthoDB" id="8853457at2759"/>
<gene>
    <name evidence="1" type="ORF">DNTS_008271</name>
</gene>
<name>A0A553R6F9_9TELE</name>
<dbReference type="AlphaFoldDB" id="A0A553R6F9"/>
<sequence length="202" mass="22394">MYFFSEITRSSELPSSSDLDRGILIDQSLSLSTLSSSDGLQKHGRGVILEYPDSNPVLLPPVSTTLGLLSPLMALNKGMLSPGNSLWSPMERNPAAFEQIGGKSSTPYEELRIQKPTLDVSYIDLTATHPSWEISFVKEVTESPKYNLDSSWSPKPCLETVWSPINPHSSGELQRTWREVVGRGLNLAPVRKEEQRSPNLLI</sequence>
<proteinExistence type="predicted"/>
<reference evidence="1 2" key="1">
    <citation type="journal article" date="2019" name="Sci. Data">
        <title>Hybrid genome assembly and annotation of Danionella translucida.</title>
        <authorList>
            <person name="Kadobianskyi M."/>
            <person name="Schulze L."/>
            <person name="Schuelke M."/>
            <person name="Judkewitz B."/>
        </authorList>
    </citation>
    <scope>NUCLEOTIDE SEQUENCE [LARGE SCALE GENOMIC DNA]</scope>
    <source>
        <strain evidence="1 2">Bolton</strain>
    </source>
</reference>
<evidence type="ECO:0000313" key="1">
    <source>
        <dbReference type="EMBL" id="TRY97770.1"/>
    </source>
</evidence>
<accession>A0A553R6F9</accession>
<dbReference type="EMBL" id="SRMA01025209">
    <property type="protein sequence ID" value="TRY97770.1"/>
    <property type="molecule type" value="Genomic_DNA"/>
</dbReference>
<evidence type="ECO:0000313" key="2">
    <source>
        <dbReference type="Proteomes" id="UP000316079"/>
    </source>
</evidence>
<comment type="caution">
    <text evidence="1">The sequence shown here is derived from an EMBL/GenBank/DDBJ whole genome shotgun (WGS) entry which is preliminary data.</text>
</comment>